<dbReference type="PANTHER" id="PTHR10947">
    <property type="entry name" value="PHENYLALANYL-TRNA SYNTHETASE BETA CHAIN AND LEUCINE-RICH REPEAT-CONTAINING PROTEIN 47"/>
    <property type="match status" value="1"/>
</dbReference>
<sequence length="696" mass="78672">MNILVPHSWLTEYVKTDAKPREIARLLSLHSASVERVEQRGDDWIYDIEVTTNRIDMAGVIGLAREVAAVLNQNGIAAEYKELLVSEPENVSESLPITIKNDPKLCRRVLGVVIDNIEMGKSPQWMRQRLEKSGVRSLNTIVDITNYVMLETGHPTHVFDYDRIKTNTLLIRPSKKGEKITTFEGKGYTLSGDDIAIDDGTGEIIDLPGIAGTKNSVVTNDTKRILFFTENNDAHRIRRTCMTLGIHTYASNINKNRPDPETAKIAMLRGIQLYREVAKGTVASRIDDQYEKSDDPKPVTVSSEKIKTYMGKQLPTQQIVSILTPLGFAVTDELTNKHYTVTIPSWRRADVTIEEDIIEEVTRIYGYHNIQSRVKIGEPVPQSSNTKQYWMTKVKHALKYGGFTELYTSSLVSSELLSTYGFDRKKCIKIKNPLSEEGEYLRPSLIPGIVQALVENKNRKEELRLFELSRVYLENNVVAPSHGAIRNQPVQEPTMLTFVIHEPDTKQSFYKAKGIVESLFDELRITNYLPRRQAGELRVEIDESCPIANQLHPIRRASITMKQPARNASRNMRDAGGSNSETMQTIGLIGQINDSILVDIDFDMLIRYASTKKSYTPIPEHPPVIEDMTLTIKPSTHIGPVMDTIKTASTLVKEVTLTSQYEDKLTFRITFQDPKKNLSDKEVGEIKELIKAKLQI</sequence>
<evidence type="ECO:0000256" key="3">
    <source>
        <dbReference type="ARBA" id="ARBA00011209"/>
    </source>
</evidence>
<dbReference type="InterPro" id="IPR005146">
    <property type="entry name" value="B3/B4_tRNA-bd"/>
</dbReference>
<dbReference type="Pfam" id="PF03484">
    <property type="entry name" value="B5"/>
    <property type="match status" value="1"/>
</dbReference>
<evidence type="ECO:0000256" key="11">
    <source>
        <dbReference type="ARBA" id="ARBA00023146"/>
    </source>
</evidence>
<dbReference type="InterPro" id="IPR020825">
    <property type="entry name" value="Phe-tRNA_synthase-like_B3/B4"/>
</dbReference>
<dbReference type="InterPro" id="IPR004532">
    <property type="entry name" value="Phe-tRNA-ligase_IIc_bsu_bact"/>
</dbReference>
<keyword evidence="11" id="KW-0030">Aminoacyl-tRNA synthetase</keyword>
<evidence type="ECO:0000256" key="7">
    <source>
        <dbReference type="ARBA" id="ARBA00022741"/>
    </source>
</evidence>
<comment type="cofactor">
    <cofactor evidence="1">
        <name>Mg(2+)</name>
        <dbReference type="ChEBI" id="CHEBI:18420"/>
    </cofactor>
</comment>
<keyword evidence="9" id="KW-0460">Magnesium</keyword>
<dbReference type="PROSITE" id="PS51447">
    <property type="entry name" value="FDX_ACB"/>
    <property type="match status" value="1"/>
</dbReference>
<evidence type="ECO:0000256" key="10">
    <source>
        <dbReference type="ARBA" id="ARBA00022917"/>
    </source>
</evidence>
<dbReference type="GO" id="GO:0000287">
    <property type="term" value="F:magnesium ion binding"/>
    <property type="evidence" value="ECO:0007669"/>
    <property type="project" value="InterPro"/>
</dbReference>
<evidence type="ECO:0000256" key="12">
    <source>
        <dbReference type="ARBA" id="ARBA00033189"/>
    </source>
</evidence>
<protein>
    <recommendedName>
        <fullName evidence="4">phenylalanine--tRNA ligase</fullName>
        <ecNumber evidence="4">6.1.1.20</ecNumber>
    </recommendedName>
    <alternativeName>
        <fullName evidence="12">Phenylalanyl-tRNA synthetase beta subunit</fullName>
    </alternativeName>
</protein>
<evidence type="ECO:0000256" key="6">
    <source>
        <dbReference type="ARBA" id="ARBA00022723"/>
    </source>
</evidence>
<dbReference type="SUPFAM" id="SSF46955">
    <property type="entry name" value="Putative DNA-binding domain"/>
    <property type="match status" value="2"/>
</dbReference>
<evidence type="ECO:0000259" key="14">
    <source>
        <dbReference type="PROSITE" id="PS51447"/>
    </source>
</evidence>
<proteinExistence type="inferred from homology"/>
<dbReference type="EC" id="6.1.1.20" evidence="4"/>
<evidence type="ECO:0000256" key="2">
    <source>
        <dbReference type="ARBA" id="ARBA00008653"/>
    </source>
</evidence>
<organism evidence="16 17">
    <name type="scientific">Candidatus Roizmanbacteria bacterium GW2011_GWB1_40_7</name>
    <dbReference type="NCBI Taxonomy" id="1618482"/>
    <lineage>
        <taxon>Bacteria</taxon>
        <taxon>Candidatus Roizmaniibacteriota</taxon>
    </lineage>
</organism>
<dbReference type="NCBIfam" id="TIGR00472">
    <property type="entry name" value="pheT_bact"/>
    <property type="match status" value="1"/>
</dbReference>
<dbReference type="SMART" id="SM00873">
    <property type="entry name" value="B3_4"/>
    <property type="match status" value="1"/>
</dbReference>
<keyword evidence="7" id="KW-0547">Nucleotide-binding</keyword>
<gene>
    <name evidence="16" type="ORF">UU14_C0029G0016</name>
</gene>
<dbReference type="InterPro" id="IPR005121">
    <property type="entry name" value="Fdx_antiC-bd"/>
</dbReference>
<dbReference type="InterPro" id="IPR045864">
    <property type="entry name" value="aa-tRNA-synth_II/BPL/LPL"/>
</dbReference>
<dbReference type="InterPro" id="IPR041616">
    <property type="entry name" value="PheRS_beta_core"/>
</dbReference>
<feature type="domain" description="FDX-ACB" evidence="14">
    <location>
        <begin position="619"/>
        <end position="696"/>
    </location>
</feature>
<dbReference type="Gene3D" id="3.30.70.380">
    <property type="entry name" value="Ferrodoxin-fold anticodon-binding domain"/>
    <property type="match status" value="1"/>
</dbReference>
<evidence type="ECO:0000256" key="1">
    <source>
        <dbReference type="ARBA" id="ARBA00001946"/>
    </source>
</evidence>
<evidence type="ECO:0000313" key="16">
    <source>
        <dbReference type="EMBL" id="KKR71407.1"/>
    </source>
</evidence>
<dbReference type="EMBL" id="LBZM01000029">
    <property type="protein sequence ID" value="KKR71407.1"/>
    <property type="molecule type" value="Genomic_DNA"/>
</dbReference>
<dbReference type="PROSITE" id="PS51483">
    <property type="entry name" value="B5"/>
    <property type="match status" value="1"/>
</dbReference>
<dbReference type="PATRIC" id="fig|1618482.3.peg.975"/>
<dbReference type="PANTHER" id="PTHR10947:SF0">
    <property type="entry name" value="PHENYLALANINE--TRNA LIGASE BETA SUBUNIT"/>
    <property type="match status" value="1"/>
</dbReference>
<dbReference type="Gene3D" id="3.50.40.10">
    <property type="entry name" value="Phenylalanyl-trna Synthetase, Chain B, domain 3"/>
    <property type="match status" value="1"/>
</dbReference>
<dbReference type="Pfam" id="PF17759">
    <property type="entry name" value="tRNA_synthFbeta"/>
    <property type="match status" value="1"/>
</dbReference>
<comment type="similarity">
    <text evidence="2">Belongs to the phenylalanyl-tRNA synthetase beta subunit family. Type 1 subfamily.</text>
</comment>
<dbReference type="InterPro" id="IPR005147">
    <property type="entry name" value="tRNA_synthase_B5-dom"/>
</dbReference>
<evidence type="ECO:0000256" key="9">
    <source>
        <dbReference type="ARBA" id="ARBA00022842"/>
    </source>
</evidence>
<dbReference type="GO" id="GO:0006432">
    <property type="term" value="P:phenylalanyl-tRNA aminoacylation"/>
    <property type="evidence" value="ECO:0007669"/>
    <property type="project" value="InterPro"/>
</dbReference>
<reference evidence="16 17" key="1">
    <citation type="journal article" date="2015" name="Nature">
        <title>rRNA introns, odd ribosomes, and small enigmatic genomes across a large radiation of phyla.</title>
        <authorList>
            <person name="Brown C.T."/>
            <person name="Hug L.A."/>
            <person name="Thomas B.C."/>
            <person name="Sharon I."/>
            <person name="Castelle C.J."/>
            <person name="Singh A."/>
            <person name="Wilkins M.J."/>
            <person name="Williams K.H."/>
            <person name="Banfield J.F."/>
        </authorList>
    </citation>
    <scope>NUCLEOTIDE SEQUENCE [LARGE SCALE GENOMIC DNA]</scope>
</reference>
<dbReference type="GO" id="GO:0005524">
    <property type="term" value="F:ATP binding"/>
    <property type="evidence" value="ECO:0007669"/>
    <property type="project" value="UniProtKB-KW"/>
</dbReference>
<keyword evidence="8" id="KW-0067">ATP-binding</keyword>
<keyword evidence="6" id="KW-0479">Metal-binding</keyword>
<keyword evidence="10" id="KW-0648">Protein biosynthesis</keyword>
<feature type="domain" description="B5" evidence="15">
    <location>
        <begin position="294"/>
        <end position="372"/>
    </location>
</feature>
<comment type="caution">
    <text evidence="16">The sequence shown here is derived from an EMBL/GenBank/DDBJ whole genome shotgun (WGS) entry which is preliminary data.</text>
</comment>
<evidence type="ECO:0000259" key="15">
    <source>
        <dbReference type="PROSITE" id="PS51483"/>
    </source>
</evidence>
<evidence type="ECO:0000313" key="17">
    <source>
        <dbReference type="Proteomes" id="UP000034664"/>
    </source>
</evidence>
<evidence type="ECO:0000256" key="5">
    <source>
        <dbReference type="ARBA" id="ARBA00022598"/>
    </source>
</evidence>
<dbReference type="Gene3D" id="3.30.930.10">
    <property type="entry name" value="Bira Bifunctional Protein, Domain 2"/>
    <property type="match status" value="1"/>
</dbReference>
<evidence type="ECO:0000256" key="13">
    <source>
        <dbReference type="ARBA" id="ARBA00049255"/>
    </source>
</evidence>
<accession>A0A0G0W854</accession>
<dbReference type="InterPro" id="IPR036690">
    <property type="entry name" value="Fdx_antiC-bd_sf"/>
</dbReference>
<name>A0A0G0W854_9BACT</name>
<evidence type="ECO:0000256" key="4">
    <source>
        <dbReference type="ARBA" id="ARBA00012814"/>
    </source>
</evidence>
<evidence type="ECO:0000256" key="8">
    <source>
        <dbReference type="ARBA" id="ARBA00022840"/>
    </source>
</evidence>
<dbReference type="SMART" id="SM00874">
    <property type="entry name" value="B5"/>
    <property type="match status" value="1"/>
</dbReference>
<dbReference type="SMART" id="SM00896">
    <property type="entry name" value="FDX-ACB"/>
    <property type="match status" value="1"/>
</dbReference>
<dbReference type="Pfam" id="PF03147">
    <property type="entry name" value="FDX-ACB"/>
    <property type="match status" value="1"/>
</dbReference>
<dbReference type="GO" id="GO:0004826">
    <property type="term" value="F:phenylalanine-tRNA ligase activity"/>
    <property type="evidence" value="ECO:0007669"/>
    <property type="project" value="UniProtKB-EC"/>
</dbReference>
<dbReference type="SUPFAM" id="SSF54991">
    <property type="entry name" value="Anticodon-binding domain of PheRS"/>
    <property type="match status" value="1"/>
</dbReference>
<dbReference type="Gene3D" id="3.30.56.10">
    <property type="match status" value="2"/>
</dbReference>
<dbReference type="AlphaFoldDB" id="A0A0G0W854"/>
<dbReference type="SUPFAM" id="SSF56037">
    <property type="entry name" value="PheT/TilS domain"/>
    <property type="match status" value="1"/>
</dbReference>
<dbReference type="InterPro" id="IPR009061">
    <property type="entry name" value="DNA-bd_dom_put_sf"/>
</dbReference>
<dbReference type="GO" id="GO:0009328">
    <property type="term" value="C:phenylalanine-tRNA ligase complex"/>
    <property type="evidence" value="ECO:0007669"/>
    <property type="project" value="TreeGrafter"/>
</dbReference>
<dbReference type="GO" id="GO:0003723">
    <property type="term" value="F:RNA binding"/>
    <property type="evidence" value="ECO:0007669"/>
    <property type="project" value="InterPro"/>
</dbReference>
<dbReference type="InterPro" id="IPR045060">
    <property type="entry name" value="Phe-tRNA-ligase_IIc_bsu"/>
</dbReference>
<comment type="catalytic activity">
    <reaction evidence="13">
        <text>tRNA(Phe) + L-phenylalanine + ATP = L-phenylalanyl-tRNA(Phe) + AMP + diphosphate + H(+)</text>
        <dbReference type="Rhea" id="RHEA:19413"/>
        <dbReference type="Rhea" id="RHEA-COMP:9668"/>
        <dbReference type="Rhea" id="RHEA-COMP:9699"/>
        <dbReference type="ChEBI" id="CHEBI:15378"/>
        <dbReference type="ChEBI" id="CHEBI:30616"/>
        <dbReference type="ChEBI" id="CHEBI:33019"/>
        <dbReference type="ChEBI" id="CHEBI:58095"/>
        <dbReference type="ChEBI" id="CHEBI:78442"/>
        <dbReference type="ChEBI" id="CHEBI:78531"/>
        <dbReference type="ChEBI" id="CHEBI:456215"/>
        <dbReference type="EC" id="6.1.1.20"/>
    </reaction>
</comment>
<dbReference type="Pfam" id="PF03483">
    <property type="entry name" value="B3_4"/>
    <property type="match status" value="1"/>
</dbReference>
<dbReference type="SUPFAM" id="SSF55681">
    <property type="entry name" value="Class II aaRS and biotin synthetases"/>
    <property type="match status" value="1"/>
</dbReference>
<dbReference type="Proteomes" id="UP000034664">
    <property type="component" value="Unassembled WGS sequence"/>
</dbReference>
<keyword evidence="5 16" id="KW-0436">Ligase</keyword>
<comment type="subunit">
    <text evidence="3">Tetramer of two alpha and two beta subunits.</text>
</comment>